<dbReference type="RefSeq" id="WP_074571309.1">
    <property type="nucleotide sequence ID" value="NZ_FNJQ01000003.1"/>
</dbReference>
<evidence type="ECO:0000313" key="1">
    <source>
        <dbReference type="EMBL" id="SDO92996.1"/>
    </source>
</evidence>
<dbReference type="AlphaFoldDB" id="A0A1H0NK69"/>
<gene>
    <name evidence="1" type="ORF">SAMN05216366_103107</name>
</gene>
<organism evidence="1 2">
    <name type="scientific">Selenomonas ruminantium</name>
    <dbReference type="NCBI Taxonomy" id="971"/>
    <lineage>
        <taxon>Bacteria</taxon>
        <taxon>Bacillati</taxon>
        <taxon>Bacillota</taxon>
        <taxon>Negativicutes</taxon>
        <taxon>Selenomonadales</taxon>
        <taxon>Selenomonadaceae</taxon>
        <taxon>Selenomonas</taxon>
    </lineage>
</organism>
<dbReference type="Proteomes" id="UP000182412">
    <property type="component" value="Unassembled WGS sequence"/>
</dbReference>
<reference evidence="1 2" key="1">
    <citation type="submission" date="2016-10" db="EMBL/GenBank/DDBJ databases">
        <authorList>
            <person name="de Groot N.N."/>
        </authorList>
    </citation>
    <scope>NUCLEOTIDE SEQUENCE [LARGE SCALE GENOMIC DNA]</scope>
    <source>
        <strain evidence="1 2">S137</strain>
    </source>
</reference>
<dbReference type="EMBL" id="FNJQ01000003">
    <property type="protein sequence ID" value="SDO92996.1"/>
    <property type="molecule type" value="Genomic_DNA"/>
</dbReference>
<evidence type="ECO:0000313" key="2">
    <source>
        <dbReference type="Proteomes" id="UP000182412"/>
    </source>
</evidence>
<dbReference type="InterPro" id="IPR023815">
    <property type="entry name" value="CRISPR-assoc_Csx19"/>
</dbReference>
<accession>A0A1H0NK69</accession>
<dbReference type="OrthoDB" id="2083799at2"/>
<dbReference type="NCBIfam" id="TIGR03984">
    <property type="entry name" value="CRISPR-associated protein Csx19"/>
    <property type="match status" value="1"/>
</dbReference>
<name>A0A1H0NK69_SELRU</name>
<protein>
    <submittedName>
        <fullName evidence="1">CRISPR-associated protein, TIGR03984 family</fullName>
    </submittedName>
</protein>
<proteinExistence type="predicted"/>
<sequence>MNREALLKPTEIKAGKSLIKDIAIPASIAALQVKLQELDFQTGFFVLWQIDAISWGKWESGQLHFSKAVPRDGLLLEVRGFNDNEELHLLKQGGSFQGRYRKDGEGAESEYIDSASRFWGRKTESQECAEGFMRLVDSDRKLQMLLPVVDEDAEYYALETRSYVGINEKTAQAGYVDYRFKAILPVFVKGDAR</sequence>